<keyword evidence="3" id="KW-1185">Reference proteome</keyword>
<dbReference type="PANTHER" id="PTHR18964">
    <property type="entry name" value="ROK (REPRESSOR, ORF, KINASE) FAMILY"/>
    <property type="match status" value="1"/>
</dbReference>
<dbReference type="InterPro" id="IPR043129">
    <property type="entry name" value="ATPase_NBD"/>
</dbReference>
<keyword evidence="2" id="KW-0808">Transferase</keyword>
<dbReference type="PANTHER" id="PTHR18964:SF149">
    <property type="entry name" value="BIFUNCTIONAL UDP-N-ACETYLGLUCOSAMINE 2-EPIMERASE_N-ACETYLMANNOSAMINE KINASE"/>
    <property type="match status" value="1"/>
</dbReference>
<organism evidence="2 3">
    <name type="scientific">Breznakia pachnodae</name>
    <dbReference type="NCBI Taxonomy" id="265178"/>
    <lineage>
        <taxon>Bacteria</taxon>
        <taxon>Bacillati</taxon>
        <taxon>Bacillota</taxon>
        <taxon>Erysipelotrichia</taxon>
        <taxon>Erysipelotrichales</taxon>
        <taxon>Erysipelotrichaceae</taxon>
        <taxon>Breznakia</taxon>
    </lineage>
</organism>
<sequence>MKTYIGVDLGGTNVRVALVDEHGTVLQDKKEASEVDKGVPYVIQKIIRLIESLDNYENAEGIGMGVPGPVDTVAGKIVVTNNLPGFAGEPLAQMIQDHFKKPTFMDNDVNVAGLGEATLGAGKGKSIVYYITVSTGIGGALMIDGKVIAGKHGHAGELCNIVVDRNREARNGLAAGALENEASGTAITRKGKELFGDSIEHAGDVFQLAADGNEQALELVDSVAYDLAQGFAATALVIDPDIFVLGGGVMKSKEIFFNRFHNYFKELVFPGMRDIEFAYAQLDEPGIVGAAMLPLAYIKNK</sequence>
<protein>
    <submittedName>
        <fullName evidence="2">Glucokinase</fullName>
        <ecNumber evidence="2">2.7.1.2</ecNumber>
    </submittedName>
</protein>
<gene>
    <name evidence="2" type="ORF">J2S15_003793</name>
</gene>
<dbReference type="Proteomes" id="UP001230220">
    <property type="component" value="Unassembled WGS sequence"/>
</dbReference>
<name>A0ABU0E806_9FIRM</name>
<evidence type="ECO:0000256" key="1">
    <source>
        <dbReference type="ARBA" id="ARBA00006479"/>
    </source>
</evidence>
<comment type="similarity">
    <text evidence="1">Belongs to the ROK (NagC/XylR) family.</text>
</comment>
<dbReference type="Gene3D" id="3.30.420.40">
    <property type="match status" value="2"/>
</dbReference>
<evidence type="ECO:0000313" key="3">
    <source>
        <dbReference type="Proteomes" id="UP001230220"/>
    </source>
</evidence>
<dbReference type="EC" id="2.7.1.2" evidence="2"/>
<reference evidence="2 3" key="1">
    <citation type="submission" date="2023-07" db="EMBL/GenBank/DDBJ databases">
        <title>Genomic Encyclopedia of Type Strains, Phase IV (KMG-IV): sequencing the most valuable type-strain genomes for metagenomic binning, comparative biology and taxonomic classification.</title>
        <authorList>
            <person name="Goeker M."/>
        </authorList>
    </citation>
    <scope>NUCLEOTIDE SEQUENCE [LARGE SCALE GENOMIC DNA]</scope>
    <source>
        <strain evidence="2 3">DSM 16784</strain>
    </source>
</reference>
<comment type="caution">
    <text evidence="2">The sequence shown here is derived from an EMBL/GenBank/DDBJ whole genome shotgun (WGS) entry which is preliminary data.</text>
</comment>
<evidence type="ECO:0000313" key="2">
    <source>
        <dbReference type="EMBL" id="MDQ0363032.1"/>
    </source>
</evidence>
<dbReference type="InterPro" id="IPR000600">
    <property type="entry name" value="ROK"/>
</dbReference>
<proteinExistence type="inferred from homology"/>
<dbReference type="RefSeq" id="WP_307411493.1">
    <property type="nucleotide sequence ID" value="NZ_JAUSUR010000009.1"/>
</dbReference>
<dbReference type="SUPFAM" id="SSF53067">
    <property type="entry name" value="Actin-like ATPase domain"/>
    <property type="match status" value="1"/>
</dbReference>
<dbReference type="Pfam" id="PF00480">
    <property type="entry name" value="ROK"/>
    <property type="match status" value="1"/>
</dbReference>
<accession>A0ABU0E806</accession>
<dbReference type="GO" id="GO:0004340">
    <property type="term" value="F:glucokinase activity"/>
    <property type="evidence" value="ECO:0007669"/>
    <property type="project" value="UniProtKB-EC"/>
</dbReference>
<dbReference type="EMBL" id="JAUSUR010000009">
    <property type="protein sequence ID" value="MDQ0363032.1"/>
    <property type="molecule type" value="Genomic_DNA"/>
</dbReference>